<gene>
    <name evidence="1" type="ORF">SNA_35910</name>
</gene>
<protein>
    <submittedName>
        <fullName evidence="1">ATP-binding protein</fullName>
    </submittedName>
</protein>
<organism evidence="1 2">
    <name type="scientific">Streptomyces natalensis ATCC 27448</name>
    <dbReference type="NCBI Taxonomy" id="1240678"/>
    <lineage>
        <taxon>Bacteria</taxon>
        <taxon>Bacillati</taxon>
        <taxon>Actinomycetota</taxon>
        <taxon>Actinomycetes</taxon>
        <taxon>Kitasatosporales</taxon>
        <taxon>Streptomycetaceae</taxon>
        <taxon>Streptomyces</taxon>
    </lineage>
</organism>
<dbReference type="SUPFAM" id="SSF55874">
    <property type="entry name" value="ATPase domain of HSP90 chaperone/DNA topoisomerase II/histidine kinase"/>
    <property type="match status" value="1"/>
</dbReference>
<name>A0A0D7CDZ1_9ACTN</name>
<dbReference type="PATRIC" id="fig|1240678.4.peg.7651"/>
<sequence length="161" mass="17295">MNLNPYVPEDPTPLPFTEPWEYELAFPRDPRGPGIARTTLRAVLDAHDLLELADRAELLTSELATNSVQHSKGPASVRVRWTHPVLRVSVTDTCPHLPLLSAPPAAEAEDGRGLFILDLVSDEWGGCALGDSLLGPGGKTVWFELALKPSTPPPPPPALAA</sequence>
<dbReference type="InterPro" id="IPR050267">
    <property type="entry name" value="Anti-sigma-factor_SerPK"/>
</dbReference>
<keyword evidence="1" id="KW-0067">ATP-binding</keyword>
<dbReference type="Gene3D" id="3.30.565.10">
    <property type="entry name" value="Histidine kinase-like ATPase, C-terminal domain"/>
    <property type="match status" value="1"/>
</dbReference>
<keyword evidence="2" id="KW-1185">Reference proteome</keyword>
<dbReference type="CDD" id="cd16936">
    <property type="entry name" value="HATPase_RsbW-like"/>
    <property type="match status" value="1"/>
</dbReference>
<reference evidence="1 2" key="1">
    <citation type="submission" date="2014-09" db="EMBL/GenBank/DDBJ databases">
        <title>Draft genome sequence of Streptomyces natalensis ATCC 27448, producer of the antifungal pimaricin.</title>
        <authorList>
            <person name="Mendes M.V."/>
            <person name="Beites T."/>
            <person name="Pires S."/>
            <person name="Santos C.L."/>
            <person name="Moradas-Ferreira P."/>
        </authorList>
    </citation>
    <scope>NUCLEOTIDE SEQUENCE [LARGE SCALE GENOMIC DNA]</scope>
    <source>
        <strain evidence="1 2">ATCC 27448</strain>
    </source>
</reference>
<dbReference type="PANTHER" id="PTHR35526:SF3">
    <property type="entry name" value="ANTI-SIGMA-F FACTOR RSBW"/>
    <property type="match status" value="1"/>
</dbReference>
<dbReference type="GO" id="GO:0005524">
    <property type="term" value="F:ATP binding"/>
    <property type="evidence" value="ECO:0007669"/>
    <property type="project" value="UniProtKB-KW"/>
</dbReference>
<evidence type="ECO:0000313" key="1">
    <source>
        <dbReference type="EMBL" id="KIZ14468.1"/>
    </source>
</evidence>
<comment type="caution">
    <text evidence="1">The sequence shown here is derived from an EMBL/GenBank/DDBJ whole genome shotgun (WGS) entry which is preliminary data.</text>
</comment>
<dbReference type="AlphaFoldDB" id="A0A0D7CDZ1"/>
<dbReference type="InterPro" id="IPR036890">
    <property type="entry name" value="HATPase_C_sf"/>
</dbReference>
<dbReference type="PANTHER" id="PTHR35526">
    <property type="entry name" value="ANTI-SIGMA-F FACTOR RSBW-RELATED"/>
    <property type="match status" value="1"/>
</dbReference>
<keyword evidence="1" id="KW-0547">Nucleotide-binding</keyword>
<evidence type="ECO:0000313" key="2">
    <source>
        <dbReference type="Proteomes" id="UP000032458"/>
    </source>
</evidence>
<dbReference type="RefSeq" id="WP_044368187.1">
    <property type="nucleotide sequence ID" value="NZ_JRKI01000061.1"/>
</dbReference>
<accession>A0A0D7CDZ1</accession>
<proteinExistence type="predicted"/>
<dbReference type="Proteomes" id="UP000032458">
    <property type="component" value="Unassembled WGS sequence"/>
</dbReference>
<dbReference type="EMBL" id="JRKI01000061">
    <property type="protein sequence ID" value="KIZ14468.1"/>
    <property type="molecule type" value="Genomic_DNA"/>
</dbReference>